<evidence type="ECO:0000313" key="2">
    <source>
        <dbReference type="Proteomes" id="UP000823775"/>
    </source>
</evidence>
<proteinExistence type="predicted"/>
<gene>
    <name evidence="1" type="ORF">HAX54_044197</name>
</gene>
<dbReference type="EMBL" id="JACEIK010006710">
    <property type="protein sequence ID" value="MCE2056187.1"/>
    <property type="molecule type" value="Genomic_DNA"/>
</dbReference>
<accession>A0ABS8W2G9</accession>
<protein>
    <submittedName>
        <fullName evidence="1">Uncharacterized protein</fullName>
    </submittedName>
</protein>
<comment type="caution">
    <text evidence="1">The sequence shown here is derived from an EMBL/GenBank/DDBJ whole genome shotgun (WGS) entry which is preliminary data.</text>
</comment>
<evidence type="ECO:0000313" key="1">
    <source>
        <dbReference type="EMBL" id="MCE2056187.1"/>
    </source>
</evidence>
<sequence length="90" mass="10057">ALRTGHDFKCGVVIYPDKFEVEGKDKFGSKQEVGVAESSLLKELRVAYLAELQRIGNWKGLKTKLCIIETELRKEGRIVEPVLSCGMCVT</sequence>
<dbReference type="Proteomes" id="UP000823775">
    <property type="component" value="Unassembled WGS sequence"/>
</dbReference>
<keyword evidence="2" id="KW-1185">Reference proteome</keyword>
<feature type="non-terminal residue" evidence="1">
    <location>
        <position position="1"/>
    </location>
</feature>
<reference evidence="1 2" key="1">
    <citation type="journal article" date="2021" name="BMC Genomics">
        <title>Datura genome reveals duplications of psychoactive alkaloid biosynthetic genes and high mutation rate following tissue culture.</title>
        <authorList>
            <person name="Rajewski A."/>
            <person name="Carter-House D."/>
            <person name="Stajich J."/>
            <person name="Litt A."/>
        </authorList>
    </citation>
    <scope>NUCLEOTIDE SEQUENCE [LARGE SCALE GENOMIC DNA]</scope>
    <source>
        <strain evidence="1">AR-01</strain>
    </source>
</reference>
<organism evidence="1 2">
    <name type="scientific">Datura stramonium</name>
    <name type="common">Jimsonweed</name>
    <name type="synonym">Common thornapple</name>
    <dbReference type="NCBI Taxonomy" id="4076"/>
    <lineage>
        <taxon>Eukaryota</taxon>
        <taxon>Viridiplantae</taxon>
        <taxon>Streptophyta</taxon>
        <taxon>Embryophyta</taxon>
        <taxon>Tracheophyta</taxon>
        <taxon>Spermatophyta</taxon>
        <taxon>Magnoliopsida</taxon>
        <taxon>eudicotyledons</taxon>
        <taxon>Gunneridae</taxon>
        <taxon>Pentapetalae</taxon>
        <taxon>asterids</taxon>
        <taxon>lamiids</taxon>
        <taxon>Solanales</taxon>
        <taxon>Solanaceae</taxon>
        <taxon>Solanoideae</taxon>
        <taxon>Datureae</taxon>
        <taxon>Datura</taxon>
    </lineage>
</organism>
<name>A0ABS8W2G9_DATST</name>